<comment type="similarity">
    <text evidence="3">In the N-terminal section; belongs to the glycosyltransferase 51 family.</text>
</comment>
<dbReference type="Pfam" id="PF00912">
    <property type="entry name" value="Transgly"/>
    <property type="match status" value="1"/>
</dbReference>
<reference evidence="15" key="1">
    <citation type="submission" date="2020-07" db="EMBL/GenBank/DDBJ databases">
        <title>Genome sequences of bacteria associated with the marine, planktonic diatom Thalassiosira profunda strain ECT2AJA-044.</title>
        <authorList>
            <person name="Gargas C.B."/>
            <person name="Roberts W.R."/>
            <person name="Alverson A.J."/>
        </authorList>
    </citation>
    <scope>NUCLEOTIDE SEQUENCE</scope>
    <source>
        <strain evidence="15">ECT2AJA-044</strain>
    </source>
</reference>
<keyword evidence="8" id="KW-0378">Hydrolase</keyword>
<feature type="domain" description="Glycosyl transferase family 51" evidence="13">
    <location>
        <begin position="63"/>
        <end position="223"/>
    </location>
</feature>
<accession>A0A975I8Y6</accession>
<dbReference type="GO" id="GO:0004180">
    <property type="term" value="F:carboxypeptidase activity"/>
    <property type="evidence" value="ECO:0007669"/>
    <property type="project" value="UniProtKB-KW"/>
</dbReference>
<keyword evidence="4" id="KW-0121">Carboxypeptidase</keyword>
<comment type="similarity">
    <text evidence="2">In the C-terminal section; belongs to the transpeptidase family.</text>
</comment>
<dbReference type="InterPro" id="IPR009647">
    <property type="entry name" value="PBP_C"/>
</dbReference>
<name>A0A975I8Y6_9RHOB</name>
<dbReference type="Proteomes" id="UP000665026">
    <property type="component" value="Chromosome"/>
</dbReference>
<dbReference type="SUPFAM" id="SSF56601">
    <property type="entry name" value="beta-lactamase/transpeptidase-like"/>
    <property type="match status" value="1"/>
</dbReference>
<evidence type="ECO:0000256" key="2">
    <source>
        <dbReference type="ARBA" id="ARBA00007090"/>
    </source>
</evidence>
<dbReference type="GO" id="GO:0009252">
    <property type="term" value="P:peptidoglycan biosynthetic process"/>
    <property type="evidence" value="ECO:0007669"/>
    <property type="project" value="InterPro"/>
</dbReference>
<evidence type="ECO:0000259" key="14">
    <source>
        <dbReference type="Pfam" id="PF06832"/>
    </source>
</evidence>
<feature type="domain" description="Penicillin-binding C-terminal" evidence="14">
    <location>
        <begin position="592"/>
        <end position="669"/>
    </location>
</feature>
<dbReference type="InterPro" id="IPR011815">
    <property type="entry name" value="PBP_1c"/>
</dbReference>
<dbReference type="KEGG" id="cact:HZ995_07115"/>
<keyword evidence="6" id="KW-0328">Glycosyltransferase</keyword>
<dbReference type="Gene3D" id="1.10.3810.10">
    <property type="entry name" value="Biosynthetic peptidoglycan transglycosylase-like"/>
    <property type="match status" value="1"/>
</dbReference>
<dbReference type="SUPFAM" id="SSF53955">
    <property type="entry name" value="Lysozyme-like"/>
    <property type="match status" value="1"/>
</dbReference>
<dbReference type="EMBL" id="CP060010">
    <property type="protein sequence ID" value="QTN37479.1"/>
    <property type="molecule type" value="Genomic_DNA"/>
</dbReference>
<dbReference type="PANTHER" id="PTHR32282">
    <property type="entry name" value="BINDING PROTEIN TRANSPEPTIDASE, PUTATIVE-RELATED"/>
    <property type="match status" value="1"/>
</dbReference>
<dbReference type="Gene3D" id="3.40.710.10">
    <property type="entry name" value="DD-peptidase/beta-lactamase superfamily"/>
    <property type="match status" value="1"/>
</dbReference>
<dbReference type="GO" id="GO:0008955">
    <property type="term" value="F:peptidoglycan glycosyltransferase activity"/>
    <property type="evidence" value="ECO:0007669"/>
    <property type="project" value="UniProtKB-EC"/>
</dbReference>
<comment type="pathway">
    <text evidence="1">Cell wall biogenesis; peptidoglycan biosynthesis.</text>
</comment>
<dbReference type="GO" id="GO:0006508">
    <property type="term" value="P:proteolysis"/>
    <property type="evidence" value="ECO:0007669"/>
    <property type="project" value="UniProtKB-KW"/>
</dbReference>
<feature type="domain" description="Penicillin-binding protein transpeptidase" evidence="12">
    <location>
        <begin position="297"/>
        <end position="517"/>
    </location>
</feature>
<dbReference type="GO" id="GO:0008658">
    <property type="term" value="F:penicillin binding"/>
    <property type="evidence" value="ECO:0007669"/>
    <property type="project" value="InterPro"/>
</dbReference>
<evidence type="ECO:0000259" key="12">
    <source>
        <dbReference type="Pfam" id="PF00905"/>
    </source>
</evidence>
<organism evidence="15 16">
    <name type="scientific">Cognatishimia activa</name>
    <dbReference type="NCBI Taxonomy" id="1715691"/>
    <lineage>
        <taxon>Bacteria</taxon>
        <taxon>Pseudomonadati</taxon>
        <taxon>Pseudomonadota</taxon>
        <taxon>Alphaproteobacteria</taxon>
        <taxon>Rhodobacterales</taxon>
        <taxon>Paracoccaceae</taxon>
        <taxon>Cognatishimia</taxon>
    </lineage>
</organism>
<evidence type="ECO:0000256" key="9">
    <source>
        <dbReference type="ARBA" id="ARBA00023268"/>
    </source>
</evidence>
<dbReference type="AlphaFoldDB" id="A0A975I8Y6"/>
<dbReference type="PANTHER" id="PTHR32282:SF15">
    <property type="entry name" value="PENICILLIN-BINDING PROTEIN 1C"/>
    <property type="match status" value="1"/>
</dbReference>
<protein>
    <recommendedName>
        <fullName evidence="10">peptidoglycan glycosyltransferase</fullName>
        <ecNumber evidence="10">2.4.99.28</ecNumber>
    </recommendedName>
</protein>
<evidence type="ECO:0000256" key="11">
    <source>
        <dbReference type="ARBA" id="ARBA00049902"/>
    </source>
</evidence>
<dbReference type="InterPro" id="IPR036950">
    <property type="entry name" value="PBP_transglycosylase"/>
</dbReference>
<dbReference type="GO" id="GO:0030288">
    <property type="term" value="C:outer membrane-bounded periplasmic space"/>
    <property type="evidence" value="ECO:0007669"/>
    <property type="project" value="TreeGrafter"/>
</dbReference>
<evidence type="ECO:0000259" key="13">
    <source>
        <dbReference type="Pfam" id="PF00912"/>
    </source>
</evidence>
<gene>
    <name evidence="15" type="primary">pbpC</name>
    <name evidence="15" type="ORF">HZ995_07115</name>
</gene>
<keyword evidence="5" id="KW-0645">Protease</keyword>
<evidence type="ECO:0000256" key="8">
    <source>
        <dbReference type="ARBA" id="ARBA00022801"/>
    </source>
</evidence>
<sequence length="677" mass="73178">MRLLLAIWLCVLAGAGVRDGFDRWIETTDIPPLTVDTSVEIRDRNGVLMRAFPVEQGLFRLGARVDQVDPKFLEMLIAYEDKRFYSHAGVDLLAGARATWQAIWNLEVVSGGSTLTMQAARLLENSGTGDLGGKLRQMRLAWALERWLGKDEILSLYLTNAPYGGNIEGIRAATLTWFGKEPRRLTPAEAAFLIALPQAPERRRPDRFPEHASGARQHVLDKMITRGVLTAEASTPEPMPTQRRALPMLAPHLADRVIVAEDWGKGQRLTLDATLQDAVRELAAKALHGRDPSMSIAILAADHQTGEILASLGSADYTAAQNNGFVDMTQAVRSPGSTLKPLVYGMGFDQGLIHPKTLIDDRPVAFGTYAPQNFDGRFRGQISVEDALKQSLNIPVVLLTDDIGPARLLAKMNAAGVRARLPSGQAGLAMALGGVGVTVHDLVGLYASLANKGQRVTLHHNAQDKQENAQVISRSAAWHVSHILSNIPAPAGAGRGKLAYKTGTSYGHRDAWAIGYDARHVVGVWMGRPDGTPVPGAFGGDLAAPVLFDVFGLIKPEIEAFPPPPPETLLLSHAALPKPLKVFRGRRDVFEDTEGPELTFPPNGARLTATEEGVTLKIRQGVPPFSVLANDRLILSGQYARELHVPDLGVGASTLSVLDSQGQSDRVEIWVGGAQLH</sequence>
<dbReference type="NCBIfam" id="TIGR02073">
    <property type="entry name" value="PBP_1c"/>
    <property type="match status" value="1"/>
</dbReference>
<dbReference type="InterPro" id="IPR050396">
    <property type="entry name" value="Glycosyltr_51/Transpeptidase"/>
</dbReference>
<evidence type="ECO:0000256" key="4">
    <source>
        <dbReference type="ARBA" id="ARBA00022645"/>
    </source>
</evidence>
<evidence type="ECO:0000256" key="5">
    <source>
        <dbReference type="ARBA" id="ARBA00022670"/>
    </source>
</evidence>
<dbReference type="InterPro" id="IPR001264">
    <property type="entry name" value="Glyco_trans_51"/>
</dbReference>
<evidence type="ECO:0000313" key="15">
    <source>
        <dbReference type="EMBL" id="QTN37479.1"/>
    </source>
</evidence>
<evidence type="ECO:0000256" key="3">
    <source>
        <dbReference type="ARBA" id="ARBA00007739"/>
    </source>
</evidence>
<keyword evidence="9" id="KW-0511">Multifunctional enzyme</keyword>
<dbReference type="InterPro" id="IPR023346">
    <property type="entry name" value="Lysozyme-like_dom_sf"/>
</dbReference>
<evidence type="ECO:0000256" key="6">
    <source>
        <dbReference type="ARBA" id="ARBA00022676"/>
    </source>
</evidence>
<evidence type="ECO:0000313" key="16">
    <source>
        <dbReference type="Proteomes" id="UP000665026"/>
    </source>
</evidence>
<dbReference type="Pfam" id="PF00905">
    <property type="entry name" value="Transpeptidase"/>
    <property type="match status" value="1"/>
</dbReference>
<dbReference type="InterPro" id="IPR001460">
    <property type="entry name" value="PCN-bd_Tpept"/>
</dbReference>
<evidence type="ECO:0000256" key="10">
    <source>
        <dbReference type="ARBA" id="ARBA00044770"/>
    </source>
</evidence>
<dbReference type="InterPro" id="IPR012338">
    <property type="entry name" value="Beta-lactam/transpept-like"/>
</dbReference>
<proteinExistence type="inferred from homology"/>
<evidence type="ECO:0000256" key="1">
    <source>
        <dbReference type="ARBA" id="ARBA00004752"/>
    </source>
</evidence>
<evidence type="ECO:0000256" key="7">
    <source>
        <dbReference type="ARBA" id="ARBA00022679"/>
    </source>
</evidence>
<keyword evidence="7" id="KW-0808">Transferase</keyword>
<comment type="catalytic activity">
    <reaction evidence="11">
        <text>[GlcNAc-(1-&gt;4)-Mur2Ac(oyl-L-Ala-gamma-D-Glu-L-Lys-D-Ala-D-Ala)](n)-di-trans,octa-cis-undecaprenyl diphosphate + beta-D-GlcNAc-(1-&gt;4)-Mur2Ac(oyl-L-Ala-gamma-D-Glu-L-Lys-D-Ala-D-Ala)-di-trans,octa-cis-undecaprenyl diphosphate = [GlcNAc-(1-&gt;4)-Mur2Ac(oyl-L-Ala-gamma-D-Glu-L-Lys-D-Ala-D-Ala)](n+1)-di-trans,octa-cis-undecaprenyl diphosphate + di-trans,octa-cis-undecaprenyl diphosphate + H(+)</text>
        <dbReference type="Rhea" id="RHEA:23708"/>
        <dbReference type="Rhea" id="RHEA-COMP:9602"/>
        <dbReference type="Rhea" id="RHEA-COMP:9603"/>
        <dbReference type="ChEBI" id="CHEBI:15378"/>
        <dbReference type="ChEBI" id="CHEBI:58405"/>
        <dbReference type="ChEBI" id="CHEBI:60033"/>
        <dbReference type="ChEBI" id="CHEBI:78435"/>
        <dbReference type="EC" id="2.4.99.28"/>
    </reaction>
</comment>
<dbReference type="EC" id="2.4.99.28" evidence="10"/>
<dbReference type="Pfam" id="PF06832">
    <property type="entry name" value="BiPBP_C"/>
    <property type="match status" value="1"/>
</dbReference>